<protein>
    <submittedName>
        <fullName evidence="3">PKD domain-containing protein</fullName>
    </submittedName>
</protein>
<evidence type="ECO:0000259" key="2">
    <source>
        <dbReference type="PROSITE" id="PS50093"/>
    </source>
</evidence>
<feature type="domain" description="PKD" evidence="2">
    <location>
        <begin position="158"/>
        <end position="204"/>
    </location>
</feature>
<dbReference type="RefSeq" id="WP_192279072.1">
    <property type="nucleotide sequence ID" value="NZ_JACZDF010000003.1"/>
</dbReference>
<accession>A0ABR9DPZ1</accession>
<name>A0ABR9DPZ1_9MICO</name>
<dbReference type="EMBL" id="JACZDF010000003">
    <property type="protein sequence ID" value="MBD9699198.1"/>
    <property type="molecule type" value="Genomic_DNA"/>
</dbReference>
<dbReference type="InterPro" id="IPR013783">
    <property type="entry name" value="Ig-like_fold"/>
</dbReference>
<dbReference type="Proteomes" id="UP000642107">
    <property type="component" value="Unassembled WGS sequence"/>
</dbReference>
<comment type="caution">
    <text evidence="3">The sequence shown here is derived from an EMBL/GenBank/DDBJ whole genome shotgun (WGS) entry which is preliminary data.</text>
</comment>
<feature type="region of interest" description="Disordered" evidence="1">
    <location>
        <begin position="1"/>
        <end position="20"/>
    </location>
</feature>
<dbReference type="CDD" id="cd00146">
    <property type="entry name" value="PKD"/>
    <property type="match status" value="1"/>
</dbReference>
<organism evidence="3 4">
    <name type="scientific">Flavimobilis rhizosphaerae</name>
    <dbReference type="NCBI Taxonomy" id="2775421"/>
    <lineage>
        <taxon>Bacteria</taxon>
        <taxon>Bacillati</taxon>
        <taxon>Actinomycetota</taxon>
        <taxon>Actinomycetes</taxon>
        <taxon>Micrococcales</taxon>
        <taxon>Jonesiaceae</taxon>
        <taxon>Flavimobilis</taxon>
    </lineage>
</organism>
<dbReference type="Gene3D" id="2.60.40.10">
    <property type="entry name" value="Immunoglobulins"/>
    <property type="match status" value="1"/>
</dbReference>
<evidence type="ECO:0000256" key="1">
    <source>
        <dbReference type="SAM" id="MobiDB-lite"/>
    </source>
</evidence>
<dbReference type="PROSITE" id="PS50093">
    <property type="entry name" value="PKD"/>
    <property type="match status" value="1"/>
</dbReference>
<feature type="region of interest" description="Disordered" evidence="1">
    <location>
        <begin position="159"/>
        <end position="184"/>
    </location>
</feature>
<dbReference type="SUPFAM" id="SSF49299">
    <property type="entry name" value="PKD domain"/>
    <property type="match status" value="1"/>
</dbReference>
<dbReference type="InterPro" id="IPR000601">
    <property type="entry name" value="PKD_dom"/>
</dbReference>
<gene>
    <name evidence="3" type="ORF">IGS67_06790</name>
</gene>
<dbReference type="Pfam" id="PF00801">
    <property type="entry name" value="PKD"/>
    <property type="match status" value="1"/>
</dbReference>
<evidence type="ECO:0000313" key="4">
    <source>
        <dbReference type="Proteomes" id="UP000642107"/>
    </source>
</evidence>
<feature type="compositionally biased region" description="Pro residues" evidence="1">
    <location>
        <begin position="9"/>
        <end position="20"/>
    </location>
</feature>
<evidence type="ECO:0000313" key="3">
    <source>
        <dbReference type="EMBL" id="MBD9699198.1"/>
    </source>
</evidence>
<proteinExistence type="predicted"/>
<keyword evidence="4" id="KW-1185">Reference proteome</keyword>
<reference evidence="3 4" key="1">
    <citation type="submission" date="2020-09" db="EMBL/GenBank/DDBJ databases">
        <title>Flavimobilis rhizosphaerae sp. nov., isolated from rhizosphere soil of Spartina alterniflora.</title>
        <authorList>
            <person name="Hanqin C."/>
        </authorList>
    </citation>
    <scope>NUCLEOTIDE SEQUENCE [LARGE SCALE GENOMIC DNA]</scope>
    <source>
        <strain evidence="3 4">GY 10621</strain>
    </source>
</reference>
<dbReference type="InterPro" id="IPR035986">
    <property type="entry name" value="PKD_dom_sf"/>
</dbReference>
<sequence length="242" mass="26377">MTAADPGSPGVPPIEPPPPDVITQTLPWEPEDCQIITIPLAEPNLRAQCANPATFVCPEGTTGVTAYKYRTRPLGTDEPWSGWRLLNGPCTPIGDPTDDLADAVARELKTLKIPPKHAKIAPITDWFAVQTPMTYYTDDTPELLTTTVLDTQVELELTPSSYSWDPGDGSTPLTTTEPGAPYPDQTITHTYTKVGTYRVTLTTTWTGRFRTPGTPWRPIAGTGTTTHTTAPFETREIRSVLS</sequence>